<evidence type="ECO:0000256" key="1">
    <source>
        <dbReference type="SAM" id="Phobius"/>
    </source>
</evidence>
<feature type="transmembrane region" description="Helical" evidence="1">
    <location>
        <begin position="21"/>
        <end position="47"/>
    </location>
</feature>
<protein>
    <recommendedName>
        <fullName evidence="4">DUF4282 domain-containing protein</fullName>
    </recommendedName>
</protein>
<dbReference type="Proteomes" id="UP000246569">
    <property type="component" value="Unassembled WGS sequence"/>
</dbReference>
<evidence type="ECO:0000313" key="3">
    <source>
        <dbReference type="Proteomes" id="UP000246569"/>
    </source>
</evidence>
<reference evidence="2 3" key="1">
    <citation type="submission" date="2018-05" db="EMBL/GenBank/DDBJ databases">
        <title>Genomic Encyclopedia of Type Strains, Phase IV (KMG-IV): sequencing the most valuable type-strain genomes for metagenomic binning, comparative biology and taxonomic classification.</title>
        <authorList>
            <person name="Goeker M."/>
        </authorList>
    </citation>
    <scope>NUCLEOTIDE SEQUENCE [LARGE SCALE GENOMIC DNA]</scope>
    <source>
        <strain evidence="2 3">DSM 23606</strain>
    </source>
</reference>
<gene>
    <name evidence="2" type="ORF">C7443_101479</name>
</gene>
<keyword evidence="3" id="KW-1185">Reference proteome</keyword>
<keyword evidence="1" id="KW-0812">Transmembrane</keyword>
<evidence type="ECO:0000313" key="2">
    <source>
        <dbReference type="EMBL" id="PWV65991.1"/>
    </source>
</evidence>
<evidence type="ECO:0008006" key="4">
    <source>
        <dbReference type="Google" id="ProtNLM"/>
    </source>
</evidence>
<keyword evidence="1" id="KW-1133">Transmembrane helix</keyword>
<dbReference type="AlphaFoldDB" id="A0A317N090"/>
<sequence length="99" mass="10590">MMEPPPWRPAGKIEIPGLSAASYLRGIAVSMLVLLGISAVGMLIVAITSSERSGLEWGLIVVMFGAALVTPCLLIGFASIVTNIAEMRRLLHEQLKDKT</sequence>
<dbReference type="EMBL" id="QGTJ01000001">
    <property type="protein sequence ID" value="PWV65991.1"/>
    <property type="molecule type" value="Genomic_DNA"/>
</dbReference>
<proteinExistence type="predicted"/>
<comment type="caution">
    <text evidence="2">The sequence shown here is derived from an EMBL/GenBank/DDBJ whole genome shotgun (WGS) entry which is preliminary data.</text>
</comment>
<accession>A0A317N090</accession>
<name>A0A317N090_9GAMM</name>
<organism evidence="2 3">
    <name type="scientific">Plasticicumulans acidivorans</name>
    <dbReference type="NCBI Taxonomy" id="886464"/>
    <lineage>
        <taxon>Bacteria</taxon>
        <taxon>Pseudomonadati</taxon>
        <taxon>Pseudomonadota</taxon>
        <taxon>Gammaproteobacteria</taxon>
        <taxon>Candidatus Competibacteraceae</taxon>
        <taxon>Plasticicumulans</taxon>
    </lineage>
</organism>
<keyword evidence="1" id="KW-0472">Membrane</keyword>
<feature type="transmembrane region" description="Helical" evidence="1">
    <location>
        <begin position="59"/>
        <end position="81"/>
    </location>
</feature>